<dbReference type="InterPro" id="IPR011991">
    <property type="entry name" value="ArsR-like_HTH"/>
</dbReference>
<dbReference type="Gene3D" id="1.10.10.10">
    <property type="entry name" value="Winged helix-like DNA-binding domain superfamily/Winged helix DNA-binding domain"/>
    <property type="match status" value="1"/>
</dbReference>
<dbReference type="InterPro" id="IPR043519">
    <property type="entry name" value="NT_sf"/>
</dbReference>
<dbReference type="InterPro" id="IPR036390">
    <property type="entry name" value="WH_DNA-bd_sf"/>
</dbReference>
<gene>
    <name evidence="1" type="ORF">ACFOLH_09480</name>
</gene>
<comment type="caution">
    <text evidence="1">The sequence shown here is derived from an EMBL/GenBank/DDBJ whole genome shotgun (WGS) entry which is preliminary data.</text>
</comment>
<keyword evidence="2" id="KW-1185">Reference proteome</keyword>
<dbReference type="SUPFAM" id="SSF81301">
    <property type="entry name" value="Nucleotidyltransferase"/>
    <property type="match status" value="1"/>
</dbReference>
<dbReference type="CDD" id="cd05403">
    <property type="entry name" value="NT_KNTase_like"/>
    <property type="match status" value="1"/>
</dbReference>
<reference evidence="2" key="1">
    <citation type="journal article" date="2019" name="Int. J. Syst. Evol. Microbiol.">
        <title>The Global Catalogue of Microorganisms (GCM) 10K type strain sequencing project: providing services to taxonomists for standard genome sequencing and annotation.</title>
        <authorList>
            <consortium name="The Broad Institute Genomics Platform"/>
            <consortium name="The Broad Institute Genome Sequencing Center for Infectious Disease"/>
            <person name="Wu L."/>
            <person name="Ma J."/>
        </authorList>
    </citation>
    <scope>NUCLEOTIDE SEQUENCE [LARGE SCALE GENOMIC DNA]</scope>
    <source>
        <strain evidence="2">NCAIM B.02333</strain>
    </source>
</reference>
<proteinExistence type="predicted"/>
<dbReference type="SUPFAM" id="SSF46785">
    <property type="entry name" value="Winged helix' DNA-binding domain"/>
    <property type="match status" value="1"/>
</dbReference>
<dbReference type="Pfam" id="PF12840">
    <property type="entry name" value="HTH_20"/>
    <property type="match status" value="1"/>
</dbReference>
<dbReference type="EMBL" id="JBHRWW010000005">
    <property type="protein sequence ID" value="MFC3688569.1"/>
    <property type="molecule type" value="Genomic_DNA"/>
</dbReference>
<accession>A0ABV7WFG3</accession>
<dbReference type="Proteomes" id="UP001595685">
    <property type="component" value="Unassembled WGS sequence"/>
</dbReference>
<evidence type="ECO:0000313" key="1">
    <source>
        <dbReference type="EMBL" id="MFC3688569.1"/>
    </source>
</evidence>
<dbReference type="InterPro" id="IPR036388">
    <property type="entry name" value="WH-like_DNA-bd_sf"/>
</dbReference>
<evidence type="ECO:0000313" key="2">
    <source>
        <dbReference type="Proteomes" id="UP001595685"/>
    </source>
</evidence>
<organism evidence="1 2">
    <name type="scientific">Aquipuribacter hungaricus</name>
    <dbReference type="NCBI Taxonomy" id="545624"/>
    <lineage>
        <taxon>Bacteria</taxon>
        <taxon>Bacillati</taxon>
        <taxon>Actinomycetota</taxon>
        <taxon>Actinomycetes</taxon>
        <taxon>Micrococcales</taxon>
        <taxon>Intrasporangiaceae</taxon>
        <taxon>Aquipuribacter</taxon>
    </lineage>
</organism>
<dbReference type="CDD" id="cd00090">
    <property type="entry name" value="HTH_ARSR"/>
    <property type="match status" value="1"/>
</dbReference>
<dbReference type="RefSeq" id="WP_340288936.1">
    <property type="nucleotide sequence ID" value="NZ_JBBEOI010000004.1"/>
</dbReference>
<dbReference type="Gene3D" id="3.30.460.10">
    <property type="entry name" value="Beta Polymerase, domain 2"/>
    <property type="match status" value="1"/>
</dbReference>
<sequence>MGQAAPALLPALRSVAQARVLTRLLLAPEVTWTVPALAEAADVSQPTASREVRRLKQTGVVTVDGDRNLRSVAVDTNALLYPELAGLVLKAFGPAAVLGPELAAVDGVEAAWVFGSWVRRYLGDPGSSPSDIDLLVVGRPDMDELADAVTRAGSRLGRPVGLSFLAPGEWEDPRDGFVRDVRDDARVPVARVSGP</sequence>
<protein>
    <submittedName>
        <fullName evidence="1">Helix-turn-helix domain-containing protein</fullName>
    </submittedName>
</protein>
<name>A0ABV7WFG3_9MICO</name>